<keyword evidence="4 9" id="KW-0479">Metal-binding</keyword>
<dbReference type="GO" id="GO:0047325">
    <property type="term" value="F:inositol-3,4,5,6-tetrakisphosphate 1-kinase activity"/>
    <property type="evidence" value="ECO:0007669"/>
    <property type="project" value="UniProtKB-EC"/>
</dbReference>
<comment type="catalytic activity">
    <reaction evidence="9">
        <text>1D-myo-inositol 3,4,5,6-tetrakisphosphate + ATP = 1D-myo-inositol 1,3,4,5,6-pentakisphosphate + ADP + H(+)</text>
        <dbReference type="Rhea" id="RHEA:12452"/>
        <dbReference type="ChEBI" id="CHEBI:15378"/>
        <dbReference type="ChEBI" id="CHEBI:30616"/>
        <dbReference type="ChEBI" id="CHEBI:57539"/>
        <dbReference type="ChEBI" id="CHEBI:57733"/>
        <dbReference type="ChEBI" id="CHEBI:456216"/>
        <dbReference type="EC" id="2.7.1.134"/>
    </reaction>
</comment>
<feature type="binding site" evidence="11">
    <location>
        <position position="272"/>
    </location>
    <ligand>
        <name>Mg(2+)</name>
        <dbReference type="ChEBI" id="CHEBI:18420"/>
        <label>1</label>
    </ligand>
</feature>
<feature type="region of interest" description="Disordered" evidence="12">
    <location>
        <begin position="335"/>
        <end position="360"/>
    </location>
</feature>
<evidence type="ECO:0000256" key="3">
    <source>
        <dbReference type="ARBA" id="ARBA00022679"/>
    </source>
</evidence>
<evidence type="ECO:0000313" key="15">
    <source>
        <dbReference type="Proteomes" id="UP000283530"/>
    </source>
</evidence>
<feature type="binding site" evidence="10">
    <location>
        <position position="144"/>
    </location>
    <ligand>
        <name>ATP</name>
        <dbReference type="ChEBI" id="CHEBI:30616"/>
    </ligand>
</feature>
<feature type="binding site" evidence="10">
    <location>
        <position position="293"/>
    </location>
    <ligand>
        <name>1D-myo-inositol 1,3,4-trisphosphate</name>
        <dbReference type="ChEBI" id="CHEBI:58414"/>
    </ligand>
</feature>
<dbReference type="Proteomes" id="UP000283530">
    <property type="component" value="Unassembled WGS sequence"/>
</dbReference>
<evidence type="ECO:0000256" key="7">
    <source>
        <dbReference type="ARBA" id="ARBA00022840"/>
    </source>
</evidence>
<dbReference type="InterPro" id="IPR041429">
    <property type="entry name" value="ITPK1_N"/>
</dbReference>
<keyword evidence="7 9" id="KW-0067">ATP-binding</keyword>
<keyword evidence="5 9" id="KW-0547">Nucleotide-binding</keyword>
<dbReference type="GO" id="GO:0032957">
    <property type="term" value="P:inositol trisphosphate metabolic process"/>
    <property type="evidence" value="ECO:0007669"/>
    <property type="project" value="InterPro"/>
</dbReference>
<feature type="binding site" evidence="10">
    <location>
        <position position="19"/>
    </location>
    <ligand>
        <name>1D-myo-inositol 1,3,4-trisphosphate</name>
        <dbReference type="ChEBI" id="CHEBI:58414"/>
    </ligand>
</feature>
<comment type="function">
    <text evidence="9">Kinase that can phosphorylate various inositol polyphosphate such as Ins(3,4,5,6)P4 or Ins(1,3,4)P3.</text>
</comment>
<dbReference type="PANTHER" id="PTHR14217:SF24">
    <property type="entry name" value="INOSITOL-TETRAKISPHOSPHATE 1-KINASE 1"/>
    <property type="match status" value="1"/>
</dbReference>
<evidence type="ECO:0000259" key="13">
    <source>
        <dbReference type="PROSITE" id="PS50975"/>
    </source>
</evidence>
<dbReference type="EC" id="2.7.1.134" evidence="9"/>
<dbReference type="FunFam" id="3.30.470.20:FF:000056">
    <property type="entry name" value="Inositol-tetrakisphosphate 1-kinase"/>
    <property type="match status" value="1"/>
</dbReference>
<evidence type="ECO:0000256" key="12">
    <source>
        <dbReference type="SAM" id="MobiDB-lite"/>
    </source>
</evidence>
<feature type="binding site" evidence="10">
    <location>
        <position position="187"/>
    </location>
    <ligand>
        <name>1D-myo-inositol 1,3,4-trisphosphate</name>
        <dbReference type="ChEBI" id="CHEBI:58414"/>
    </ligand>
</feature>
<organism evidence="14 15">
    <name type="scientific">Cinnamomum micranthum f. kanehirae</name>
    <dbReference type="NCBI Taxonomy" id="337451"/>
    <lineage>
        <taxon>Eukaryota</taxon>
        <taxon>Viridiplantae</taxon>
        <taxon>Streptophyta</taxon>
        <taxon>Embryophyta</taxon>
        <taxon>Tracheophyta</taxon>
        <taxon>Spermatophyta</taxon>
        <taxon>Magnoliopsida</taxon>
        <taxon>Magnoliidae</taxon>
        <taxon>Laurales</taxon>
        <taxon>Lauraceae</taxon>
        <taxon>Cinnamomum</taxon>
    </lineage>
</organism>
<dbReference type="EMBL" id="QPKB01000007">
    <property type="protein sequence ID" value="RWR89696.1"/>
    <property type="molecule type" value="Genomic_DNA"/>
</dbReference>
<feature type="binding site" evidence="11">
    <location>
        <position position="287"/>
    </location>
    <ligand>
        <name>Mg(2+)</name>
        <dbReference type="ChEBI" id="CHEBI:18420"/>
        <label>2</label>
    </ligand>
</feature>
<evidence type="ECO:0000256" key="4">
    <source>
        <dbReference type="ARBA" id="ARBA00022723"/>
    </source>
</evidence>
<dbReference type="GO" id="GO:0000287">
    <property type="term" value="F:magnesium ion binding"/>
    <property type="evidence" value="ECO:0007669"/>
    <property type="project" value="InterPro"/>
</dbReference>
<keyword evidence="15" id="KW-1185">Reference proteome</keyword>
<feature type="binding site" evidence="10">
    <location>
        <position position="155"/>
    </location>
    <ligand>
        <name>1D-myo-inositol 1,3,4-trisphosphate</name>
        <dbReference type="ChEBI" id="CHEBI:58414"/>
    </ligand>
</feature>
<dbReference type="PROSITE" id="PS50975">
    <property type="entry name" value="ATP_GRASP"/>
    <property type="match status" value="1"/>
</dbReference>
<dbReference type="GO" id="GO:0005737">
    <property type="term" value="C:cytoplasm"/>
    <property type="evidence" value="ECO:0007669"/>
    <property type="project" value="TreeGrafter"/>
</dbReference>
<reference evidence="14 15" key="1">
    <citation type="journal article" date="2019" name="Nat. Plants">
        <title>Stout camphor tree genome fills gaps in understanding of flowering plant genome evolution.</title>
        <authorList>
            <person name="Chaw S.M."/>
            <person name="Liu Y.C."/>
            <person name="Wu Y.W."/>
            <person name="Wang H.Y."/>
            <person name="Lin C.I."/>
            <person name="Wu C.S."/>
            <person name="Ke H.M."/>
            <person name="Chang L.Y."/>
            <person name="Hsu C.Y."/>
            <person name="Yang H.T."/>
            <person name="Sudianto E."/>
            <person name="Hsu M.H."/>
            <person name="Wu K.P."/>
            <person name="Wang L.N."/>
            <person name="Leebens-Mack J.H."/>
            <person name="Tsai I.J."/>
        </authorList>
    </citation>
    <scope>NUCLEOTIDE SEQUENCE [LARGE SCALE GENOMIC DNA]</scope>
    <source>
        <strain evidence="15">cv. Chaw 1501</strain>
        <tissue evidence="14">Young leaves</tissue>
    </source>
</reference>
<comment type="subunit">
    <text evidence="2 9">Monomer.</text>
</comment>
<evidence type="ECO:0000256" key="11">
    <source>
        <dbReference type="PIRSR" id="PIRSR038186-2"/>
    </source>
</evidence>
<comment type="cofactor">
    <cofactor evidence="9 11">
        <name>Mg(2+)</name>
        <dbReference type="ChEBI" id="CHEBI:18420"/>
    </cofactor>
    <text evidence="9 11">Binds 2 magnesium ions per subunit.</text>
</comment>
<feature type="binding site" evidence="10">
    <location>
        <position position="289"/>
    </location>
    <ligand>
        <name>1D-myo-inositol 1,3,4-trisphosphate</name>
        <dbReference type="ChEBI" id="CHEBI:58414"/>
    </ligand>
</feature>
<keyword evidence="8 9" id="KW-0460">Magnesium</keyword>
<dbReference type="InterPro" id="IPR040464">
    <property type="entry name" value="InsP(3)kin_ATP-grasp"/>
</dbReference>
<feature type="binding site" evidence="10">
    <location>
        <position position="95"/>
    </location>
    <ligand>
        <name>ATP</name>
        <dbReference type="ChEBI" id="CHEBI:30616"/>
    </ligand>
</feature>
<dbReference type="SUPFAM" id="SSF56059">
    <property type="entry name" value="Glutathione synthetase ATP-binding domain-like"/>
    <property type="match status" value="1"/>
</dbReference>
<dbReference type="PANTHER" id="PTHR14217">
    <property type="entry name" value="INOSITOL-TETRAKISPHOSPHATE 1-KINASE"/>
    <property type="match status" value="1"/>
</dbReference>
<dbReference type="GO" id="GO:0052725">
    <property type="term" value="F:inositol-1,3,4-trisphosphate 6-kinase activity"/>
    <property type="evidence" value="ECO:0007669"/>
    <property type="project" value="InterPro"/>
</dbReference>
<feature type="binding site" evidence="10">
    <location>
        <position position="60"/>
    </location>
    <ligand>
        <name>1D-myo-inositol 1,3,4-trisphosphate</name>
        <dbReference type="ChEBI" id="CHEBI:58414"/>
    </ligand>
</feature>
<comment type="caution">
    <text evidence="14">The sequence shown here is derived from an EMBL/GenBank/DDBJ whole genome shotgun (WGS) entry which is preliminary data.</text>
</comment>
<feature type="binding site" evidence="10">
    <location>
        <position position="202"/>
    </location>
    <ligand>
        <name>ATP</name>
        <dbReference type="ChEBI" id="CHEBI:30616"/>
    </ligand>
</feature>
<dbReference type="GO" id="GO:0052726">
    <property type="term" value="F:inositol-1,3,4-trisphosphate 5-kinase activity"/>
    <property type="evidence" value="ECO:0007669"/>
    <property type="project" value="InterPro"/>
</dbReference>
<dbReference type="OrthoDB" id="25308at2759"/>
<dbReference type="Pfam" id="PF05770">
    <property type="entry name" value="Ins134_P3_kin"/>
    <property type="match status" value="1"/>
</dbReference>
<dbReference type="STRING" id="337451.A0A3S3NCV2"/>
<evidence type="ECO:0000256" key="10">
    <source>
        <dbReference type="PIRSR" id="PIRSR038186-1"/>
    </source>
</evidence>
<keyword evidence="3 9" id="KW-0808">Transferase</keyword>
<evidence type="ECO:0000256" key="6">
    <source>
        <dbReference type="ARBA" id="ARBA00022777"/>
    </source>
</evidence>
<feature type="binding site" evidence="11">
    <location>
        <position position="287"/>
    </location>
    <ligand>
        <name>Mg(2+)</name>
        <dbReference type="ChEBI" id="CHEBI:18420"/>
        <label>1</label>
    </ligand>
</feature>
<dbReference type="GO" id="GO:0005524">
    <property type="term" value="F:ATP binding"/>
    <property type="evidence" value="ECO:0007669"/>
    <property type="project" value="UniProtKB-UniRule"/>
</dbReference>
<dbReference type="PIRSF" id="PIRSF038186">
    <property type="entry name" value="ITPK"/>
    <property type="match status" value="1"/>
</dbReference>
<protein>
    <recommendedName>
        <fullName evidence="9">Inositol-tetrakisphosphate 1-kinase</fullName>
        <ecNumber evidence="9">2.7.1.134</ecNumber>
    </recommendedName>
</protein>
<feature type="binding site" evidence="11">
    <location>
        <position position="289"/>
    </location>
    <ligand>
        <name>Mg(2+)</name>
        <dbReference type="ChEBI" id="CHEBI:18420"/>
        <label>2</label>
    </ligand>
</feature>
<dbReference type="Pfam" id="PF17927">
    <property type="entry name" value="Ins134_P3_kin_N"/>
    <property type="match status" value="1"/>
</dbReference>
<gene>
    <name evidence="14" type="ORF">CKAN_01876100</name>
</gene>
<evidence type="ECO:0000256" key="5">
    <source>
        <dbReference type="ARBA" id="ARBA00022741"/>
    </source>
</evidence>
<sequence>MSTDSSRRFSIGYALAHKKQKSFIQPSLVNLARDRAVDLIPIDTDRPLIDQGPFDCILHKLSTADWKEKLQEYTSRNPNVTVIDPLDAIERLRNRISMLQVVSELEIPQETATFGVPKQIVIFDSATLSDPAAASGLKFPVIAKPLVADGSARSHKMSLVFNRDGLIKLKPPIVLQEFINHGGVIFKVYVVGDRVKCVKRKSLPDVSEENLERSEESVSFSQVSNMTMQDRADDKYYETMHLEDVELPPLNFVEEIARGLRQALRLHLFNFDVIREVQVGNRYLIIDINYFPGYAKMPSYETILTDFFCEIVHKDPKDEANSAALSEKAEIRKHSDLDLVEDRHNDQCSEEKPATQSCGN</sequence>
<dbReference type="Gene3D" id="3.30.470.20">
    <property type="entry name" value="ATP-grasp fold, B domain"/>
    <property type="match status" value="1"/>
</dbReference>
<keyword evidence="6 9" id="KW-0418">Kinase</keyword>
<feature type="domain" description="ATP-grasp" evidence="13">
    <location>
        <begin position="106"/>
        <end position="316"/>
    </location>
</feature>
<feature type="binding site" evidence="10">
    <location>
        <begin position="176"/>
        <end position="187"/>
    </location>
    <ligand>
        <name>ATP</name>
        <dbReference type="ChEBI" id="CHEBI:30616"/>
    </ligand>
</feature>
<comment type="similarity">
    <text evidence="1 9">Belongs to the ITPK1 family.</text>
</comment>
<name>A0A3S3NCV2_9MAGN</name>
<evidence type="ECO:0000256" key="2">
    <source>
        <dbReference type="ARBA" id="ARBA00011245"/>
    </source>
</evidence>
<proteinExistence type="inferred from homology"/>
<accession>A0A3S3NCV2</accession>
<evidence type="ECO:0000256" key="1">
    <source>
        <dbReference type="ARBA" id="ARBA00009601"/>
    </source>
</evidence>
<feature type="compositionally biased region" description="Basic and acidic residues" evidence="12">
    <location>
        <begin position="335"/>
        <end position="353"/>
    </location>
</feature>
<evidence type="ECO:0000313" key="14">
    <source>
        <dbReference type="EMBL" id="RWR89696.1"/>
    </source>
</evidence>
<dbReference type="InterPro" id="IPR008656">
    <property type="entry name" value="Inositol_tetrakis-P_1-kinase"/>
</dbReference>
<dbReference type="AlphaFoldDB" id="A0A3S3NCV2"/>
<evidence type="ECO:0000256" key="9">
    <source>
        <dbReference type="PIRNR" id="PIRNR038186"/>
    </source>
</evidence>
<dbReference type="InterPro" id="IPR011761">
    <property type="entry name" value="ATP-grasp"/>
</dbReference>
<evidence type="ECO:0000256" key="8">
    <source>
        <dbReference type="ARBA" id="ARBA00022842"/>
    </source>
</evidence>